<dbReference type="Proteomes" id="UP001327560">
    <property type="component" value="Chromosome 6"/>
</dbReference>
<evidence type="ECO:0000256" key="1">
    <source>
        <dbReference type="SAM" id="Phobius"/>
    </source>
</evidence>
<accession>A0AAQ3QJR9</accession>
<gene>
    <name evidence="2" type="ORF">Cni_G20762</name>
</gene>
<protein>
    <submittedName>
        <fullName evidence="2">RING-H2 finger protein ATL5-like</fullName>
    </submittedName>
</protein>
<organism evidence="2 3">
    <name type="scientific">Canna indica</name>
    <name type="common">Indian-shot</name>
    <dbReference type="NCBI Taxonomy" id="4628"/>
    <lineage>
        <taxon>Eukaryota</taxon>
        <taxon>Viridiplantae</taxon>
        <taxon>Streptophyta</taxon>
        <taxon>Embryophyta</taxon>
        <taxon>Tracheophyta</taxon>
        <taxon>Spermatophyta</taxon>
        <taxon>Magnoliopsida</taxon>
        <taxon>Liliopsida</taxon>
        <taxon>Zingiberales</taxon>
        <taxon>Cannaceae</taxon>
        <taxon>Canna</taxon>
    </lineage>
</organism>
<keyword evidence="3" id="KW-1185">Reference proteome</keyword>
<keyword evidence="1" id="KW-1133">Transmembrane helix</keyword>
<keyword evidence="1" id="KW-0812">Transmembrane</keyword>
<name>A0AAQ3QJR9_9LILI</name>
<reference evidence="2 3" key="1">
    <citation type="submission" date="2023-10" db="EMBL/GenBank/DDBJ databases">
        <title>Chromosome-scale genome assembly provides insights into flower coloration mechanisms of Canna indica.</title>
        <authorList>
            <person name="Li C."/>
        </authorList>
    </citation>
    <scope>NUCLEOTIDE SEQUENCE [LARGE SCALE GENOMIC DNA]</scope>
    <source>
        <tissue evidence="2">Flower</tissue>
    </source>
</reference>
<dbReference type="AlphaFoldDB" id="A0AAQ3QJR9"/>
<feature type="transmembrane region" description="Helical" evidence="1">
    <location>
        <begin position="20"/>
        <end position="40"/>
    </location>
</feature>
<evidence type="ECO:0000313" key="3">
    <source>
        <dbReference type="Proteomes" id="UP001327560"/>
    </source>
</evidence>
<keyword evidence="1" id="KW-0472">Membrane</keyword>
<dbReference type="EMBL" id="CP136895">
    <property type="protein sequence ID" value="WOL11998.1"/>
    <property type="molecule type" value="Genomic_DNA"/>
</dbReference>
<sequence>MTASDDYAGDQYPYNGKVMLAEVISLSIVIFFVLLLHFYARWLLRQQQPRPVIRRVFREPLHPPDRTTNILRSHRRDKVADEGGVAIGVSEGSRRHSRCIGGGGGE</sequence>
<proteinExistence type="predicted"/>
<evidence type="ECO:0000313" key="2">
    <source>
        <dbReference type="EMBL" id="WOL11998.1"/>
    </source>
</evidence>